<evidence type="ECO:0000313" key="2">
    <source>
        <dbReference type="EMBL" id="KAG2181903.1"/>
    </source>
</evidence>
<dbReference type="OrthoDB" id="2353340at2759"/>
<reference evidence="2" key="1">
    <citation type="submission" date="2020-12" db="EMBL/GenBank/DDBJ databases">
        <title>Metabolic potential, ecology and presence of endohyphal bacteria is reflected in genomic diversity of Mucoromycotina.</title>
        <authorList>
            <person name="Muszewska A."/>
            <person name="Okrasinska A."/>
            <person name="Steczkiewicz K."/>
            <person name="Drgas O."/>
            <person name="Orlowska M."/>
            <person name="Perlinska-Lenart U."/>
            <person name="Aleksandrzak-Piekarczyk T."/>
            <person name="Szatraj K."/>
            <person name="Zielenkiewicz U."/>
            <person name="Pilsyk S."/>
            <person name="Malc E."/>
            <person name="Mieczkowski P."/>
            <person name="Kruszewska J.S."/>
            <person name="Biernat P."/>
            <person name="Pawlowska J."/>
        </authorList>
    </citation>
    <scope>NUCLEOTIDE SEQUENCE</scope>
    <source>
        <strain evidence="2">WA0000067209</strain>
    </source>
</reference>
<keyword evidence="3" id="KW-1185">Reference proteome</keyword>
<proteinExistence type="predicted"/>
<name>A0A8H7PY16_MORIS</name>
<dbReference type="EMBL" id="JAEPQZ010000004">
    <property type="protein sequence ID" value="KAG2181903.1"/>
    <property type="molecule type" value="Genomic_DNA"/>
</dbReference>
<feature type="chain" id="PRO_5034004289" evidence="1">
    <location>
        <begin position="20"/>
        <end position="205"/>
    </location>
</feature>
<keyword evidence="1" id="KW-0732">Signal</keyword>
<sequence>MKLSILSVLLAISATSVSAAPATSFSGTIYVYVNSVPHPKTTFLKKGSNNHLVTDGIACKGKKTLPGKGDALKGTFTTVNNQWDFNGKHDNEIRMGYVKIDGNKCLSLTKGNALSFEDCPSFSQEIKKGNKFAWFHDIRSSAIWAYGGDANAVETNGLTLQAGNLQTNGKTLTGIALHDNSLQNVFIGLGYVGLGDVSIPPTGCQ</sequence>
<organism evidence="2 3">
    <name type="scientific">Mortierella isabellina</name>
    <name type="common">Filamentous fungus</name>
    <name type="synonym">Umbelopsis isabellina</name>
    <dbReference type="NCBI Taxonomy" id="91625"/>
    <lineage>
        <taxon>Eukaryota</taxon>
        <taxon>Fungi</taxon>
        <taxon>Fungi incertae sedis</taxon>
        <taxon>Mucoromycota</taxon>
        <taxon>Mucoromycotina</taxon>
        <taxon>Umbelopsidomycetes</taxon>
        <taxon>Umbelopsidales</taxon>
        <taxon>Umbelopsidaceae</taxon>
        <taxon>Umbelopsis</taxon>
    </lineage>
</organism>
<dbReference type="PROSITE" id="PS50231">
    <property type="entry name" value="RICIN_B_LECTIN"/>
    <property type="match status" value="1"/>
</dbReference>
<gene>
    <name evidence="2" type="ORF">INT43_006828</name>
</gene>
<evidence type="ECO:0000313" key="3">
    <source>
        <dbReference type="Proteomes" id="UP000654370"/>
    </source>
</evidence>
<evidence type="ECO:0000256" key="1">
    <source>
        <dbReference type="SAM" id="SignalP"/>
    </source>
</evidence>
<dbReference type="Proteomes" id="UP000654370">
    <property type="component" value="Unassembled WGS sequence"/>
</dbReference>
<protein>
    <submittedName>
        <fullName evidence="2">Uncharacterized protein</fullName>
    </submittedName>
</protein>
<dbReference type="AlphaFoldDB" id="A0A8H7PY16"/>
<comment type="caution">
    <text evidence="2">The sequence shown here is derived from an EMBL/GenBank/DDBJ whole genome shotgun (WGS) entry which is preliminary data.</text>
</comment>
<accession>A0A8H7PY16</accession>
<feature type="signal peptide" evidence="1">
    <location>
        <begin position="1"/>
        <end position="19"/>
    </location>
</feature>